<dbReference type="SMART" id="SM00354">
    <property type="entry name" value="HTH_LACI"/>
    <property type="match status" value="1"/>
</dbReference>
<keyword evidence="4" id="KW-0804">Transcription</keyword>
<evidence type="ECO:0000313" key="7">
    <source>
        <dbReference type="EMBL" id="QLF71572.1"/>
    </source>
</evidence>
<keyword evidence="7" id="KW-0614">Plasmid</keyword>
<keyword evidence="3 7" id="KW-0238">DNA-binding</keyword>
<name>A0ABX6QTC3_9HYPH</name>
<geneLocation type="plasmid" evidence="7 8">
    <name>pPRADMK78_01</name>
</geneLocation>
<keyword evidence="2" id="KW-0805">Transcription regulation</keyword>
<dbReference type="CDD" id="cd06267">
    <property type="entry name" value="PBP1_LacI_sugar_binding-like"/>
    <property type="match status" value="1"/>
</dbReference>
<dbReference type="Pfam" id="PF00356">
    <property type="entry name" value="LacI"/>
    <property type="match status" value="1"/>
</dbReference>
<organism evidence="7 8">
    <name type="scientific">Peteryoungia desertarenae</name>
    <dbReference type="NCBI Taxonomy" id="1813451"/>
    <lineage>
        <taxon>Bacteria</taxon>
        <taxon>Pseudomonadati</taxon>
        <taxon>Pseudomonadota</taxon>
        <taxon>Alphaproteobacteria</taxon>
        <taxon>Hyphomicrobiales</taxon>
        <taxon>Rhizobiaceae</taxon>
        <taxon>Peteryoungia</taxon>
    </lineage>
</organism>
<dbReference type="Gene3D" id="1.10.260.40">
    <property type="entry name" value="lambda repressor-like DNA-binding domains"/>
    <property type="match status" value="1"/>
</dbReference>
<dbReference type="PRINTS" id="PR00036">
    <property type="entry name" value="HTHLACI"/>
</dbReference>
<evidence type="ECO:0000256" key="1">
    <source>
        <dbReference type="ARBA" id="ARBA00022491"/>
    </source>
</evidence>
<dbReference type="InterPro" id="IPR010982">
    <property type="entry name" value="Lambda_DNA-bd_dom_sf"/>
</dbReference>
<feature type="domain" description="HTH lacI-type" evidence="5">
    <location>
        <begin position="2"/>
        <end position="56"/>
    </location>
</feature>
<dbReference type="InterPro" id="IPR028082">
    <property type="entry name" value="Peripla_BP_I"/>
</dbReference>
<dbReference type="PROSITE" id="PS50932">
    <property type="entry name" value="HTH_LACI_2"/>
    <property type="match status" value="1"/>
</dbReference>
<dbReference type="InterPro" id="IPR000843">
    <property type="entry name" value="HTH_LacI"/>
</dbReference>
<dbReference type="SUPFAM" id="SSF47413">
    <property type="entry name" value="lambda repressor-like DNA-binding domains"/>
    <property type="match status" value="1"/>
</dbReference>
<proteinExistence type="predicted"/>
<dbReference type="RefSeq" id="WP_171033707.1">
    <property type="nucleotide sequence ID" value="NZ_CP058351.1"/>
</dbReference>
<dbReference type="InterPro" id="IPR001387">
    <property type="entry name" value="Cro/C1-type_HTH"/>
</dbReference>
<dbReference type="Proteomes" id="UP000308530">
    <property type="component" value="Plasmid pPRADMK78_01"/>
</dbReference>
<evidence type="ECO:0000256" key="3">
    <source>
        <dbReference type="ARBA" id="ARBA00023125"/>
    </source>
</evidence>
<evidence type="ECO:0000313" key="8">
    <source>
        <dbReference type="Proteomes" id="UP000308530"/>
    </source>
</evidence>
<dbReference type="InterPro" id="IPR001761">
    <property type="entry name" value="Peripla_BP/Lac1_sug-bd_dom"/>
</dbReference>
<evidence type="ECO:0000256" key="4">
    <source>
        <dbReference type="ARBA" id="ARBA00023163"/>
    </source>
</evidence>
<evidence type="ECO:0000256" key="2">
    <source>
        <dbReference type="ARBA" id="ARBA00023015"/>
    </source>
</evidence>
<evidence type="ECO:0000259" key="5">
    <source>
        <dbReference type="PROSITE" id="PS50932"/>
    </source>
</evidence>
<dbReference type="EMBL" id="CP058351">
    <property type="protein sequence ID" value="QLF71572.1"/>
    <property type="molecule type" value="Genomic_DNA"/>
</dbReference>
<feature type="domain" description="HTH cro/C1-type" evidence="6">
    <location>
        <begin position="3"/>
        <end position="46"/>
    </location>
</feature>
<accession>A0ABX6QTC3</accession>
<dbReference type="Pfam" id="PF00532">
    <property type="entry name" value="Peripla_BP_1"/>
    <property type="match status" value="1"/>
</dbReference>
<evidence type="ECO:0000259" key="6">
    <source>
        <dbReference type="PROSITE" id="PS50943"/>
    </source>
</evidence>
<dbReference type="PROSITE" id="PS50943">
    <property type="entry name" value="HTH_CROC1"/>
    <property type="match status" value="1"/>
</dbReference>
<dbReference type="GO" id="GO:0003677">
    <property type="term" value="F:DNA binding"/>
    <property type="evidence" value="ECO:0007669"/>
    <property type="project" value="UniProtKB-KW"/>
</dbReference>
<protein>
    <submittedName>
        <fullName evidence="7">LacI family DNA-binding transcriptional regulator</fullName>
    </submittedName>
</protein>
<reference evidence="7 8" key="1">
    <citation type="submission" date="2020-06" db="EMBL/GenBank/DDBJ databases">
        <title>Genome sequence of Rhizobium sp strain ADMK78.</title>
        <authorList>
            <person name="Rahi P."/>
        </authorList>
    </citation>
    <scope>NUCLEOTIDE SEQUENCE [LARGE SCALE GENOMIC DNA]</scope>
    <source>
        <strain evidence="7 8">ADMK78</strain>
        <plasmid evidence="7 8">pPRADMK78_01</plasmid>
    </source>
</reference>
<keyword evidence="1" id="KW-0678">Repressor</keyword>
<keyword evidence="8" id="KW-1185">Reference proteome</keyword>
<dbReference type="SUPFAM" id="SSF53822">
    <property type="entry name" value="Periplasmic binding protein-like I"/>
    <property type="match status" value="1"/>
</dbReference>
<dbReference type="PANTHER" id="PTHR30146">
    <property type="entry name" value="LACI-RELATED TRANSCRIPTIONAL REPRESSOR"/>
    <property type="match status" value="1"/>
</dbReference>
<gene>
    <name evidence="7" type="ORF">FE840_018105</name>
</gene>
<dbReference type="PROSITE" id="PS00356">
    <property type="entry name" value="HTH_LACI_1"/>
    <property type="match status" value="1"/>
</dbReference>
<dbReference type="PANTHER" id="PTHR30146:SF148">
    <property type="entry name" value="HTH-TYPE TRANSCRIPTIONAL REPRESSOR PURR-RELATED"/>
    <property type="match status" value="1"/>
</dbReference>
<dbReference type="CDD" id="cd01392">
    <property type="entry name" value="HTH_LacI"/>
    <property type="match status" value="1"/>
</dbReference>
<dbReference type="Gene3D" id="3.40.50.2300">
    <property type="match status" value="2"/>
</dbReference>
<sequence>MTTIADVAQRAGVSPSTVSHVINGTRIVSKASTEAVEKAIIETGYSMNGLARSLARSRSNSIGVAVPAIGNSYFAEIIRAIELELLAVRTTVFLIDTGDDPESELNRIRALHQHRVDGVILAPTGRGEGSAMHYLHQNGVPTVLIDRLQCSNLDQVGIDNTNAVFTLFDHLARLGHHAIGFVAGQSGVATTESRIAGFKAAIMAHNLPAEDCPSTTGCPTIDDAALATGQLMRSSRPPTALIGGNNVATLGILRCLNKLGLSVPDDLAVVSFDDFEWADCFKPQLTVLRQPARQIGEQAARLLLSRIAGDVSGPRSIELQPEFVIRRSCGSIAVCRGKNGHST</sequence>